<accession>A0A820EIN7</accession>
<feature type="non-terminal residue" evidence="1">
    <location>
        <position position="125"/>
    </location>
</feature>
<dbReference type="EMBL" id="CAJOAX010031340">
    <property type="protein sequence ID" value="CAF4246931.1"/>
    <property type="molecule type" value="Genomic_DNA"/>
</dbReference>
<sequence length="125" mass="15157">MNSIFRTVDRQRYQFPSTSTNMDDIVGLPKPKDIDINNIRSNKEFFTHFMKQINEWFNWFDRFIDVFQHIIDWLKTHNVNRSNQILIDLLRIRDDSKMILIETKVTINSALRLLQRSKDLQRLCQ</sequence>
<organism evidence="1 2">
    <name type="scientific">Rotaria sordida</name>
    <dbReference type="NCBI Taxonomy" id="392033"/>
    <lineage>
        <taxon>Eukaryota</taxon>
        <taxon>Metazoa</taxon>
        <taxon>Spiralia</taxon>
        <taxon>Gnathifera</taxon>
        <taxon>Rotifera</taxon>
        <taxon>Eurotatoria</taxon>
        <taxon>Bdelloidea</taxon>
        <taxon>Philodinida</taxon>
        <taxon>Philodinidae</taxon>
        <taxon>Rotaria</taxon>
    </lineage>
</organism>
<dbReference type="AlphaFoldDB" id="A0A820EIN7"/>
<dbReference type="Proteomes" id="UP000663823">
    <property type="component" value="Unassembled WGS sequence"/>
</dbReference>
<protein>
    <submittedName>
        <fullName evidence="1">Uncharacterized protein</fullName>
    </submittedName>
</protein>
<reference evidence="1" key="1">
    <citation type="submission" date="2021-02" db="EMBL/GenBank/DDBJ databases">
        <authorList>
            <person name="Nowell W R."/>
        </authorList>
    </citation>
    <scope>NUCLEOTIDE SEQUENCE</scope>
</reference>
<gene>
    <name evidence="1" type="ORF">OTI717_LOCUS40299</name>
</gene>
<name>A0A820EIN7_9BILA</name>
<comment type="caution">
    <text evidence="1">The sequence shown here is derived from an EMBL/GenBank/DDBJ whole genome shotgun (WGS) entry which is preliminary data.</text>
</comment>
<evidence type="ECO:0000313" key="2">
    <source>
        <dbReference type="Proteomes" id="UP000663823"/>
    </source>
</evidence>
<evidence type="ECO:0000313" key="1">
    <source>
        <dbReference type="EMBL" id="CAF4246931.1"/>
    </source>
</evidence>
<proteinExistence type="predicted"/>